<dbReference type="Gene3D" id="1.10.630.10">
    <property type="entry name" value="Cytochrome P450"/>
    <property type="match status" value="1"/>
</dbReference>
<comment type="cofactor">
    <cofactor evidence="1">
        <name>heme</name>
        <dbReference type="ChEBI" id="CHEBI:30413"/>
    </cofactor>
</comment>
<dbReference type="Pfam" id="PF00067">
    <property type="entry name" value="p450"/>
    <property type="match status" value="1"/>
</dbReference>
<dbReference type="AlphaFoldDB" id="A0A849C138"/>
<sequence length="416" mass="45850">MTETLPNPLVLDPTGADIQGEAARIRERGPITPVELLGGVRAWSVTDATILKELLIDSRVSKDARQHWPKFINGEIPQDWPLFTWVAVANMFTAYGTDHKRLRKLVAPAFTKRRTDAMREQIERITEDLLTTLAQTPAGESVDLREEFAYSLPIRVISELMGVPESLNPGLRGCVDGIFDTSLTPEQSQANYMEMYRILGELVAYRRDNPGDDMTSLLVSHRDADDGSQLTEQELVDTLLLVISAGHETTVNLLDQAIYLLLTRPEQRAALTENRATWTDVVEETLRYEAPVAHLPLRYAVDDIEIAGVHIAKGDPILACYAAANRDPKIHGSTADDFDVTRKSKDHLSFGYGAHLCLGAPLARLEAHVALPALFERFPNMRLAADPSELGAVPSFISNGHQRLPAYLTGGPATGA</sequence>
<dbReference type="InterPro" id="IPR036396">
    <property type="entry name" value="Cyt_P450_sf"/>
</dbReference>
<dbReference type="SUPFAM" id="SSF48264">
    <property type="entry name" value="Cytochrome P450"/>
    <property type="match status" value="1"/>
</dbReference>
<dbReference type="FunFam" id="1.10.630.10:FF:000018">
    <property type="entry name" value="Cytochrome P450 monooxygenase"/>
    <property type="match status" value="1"/>
</dbReference>
<evidence type="ECO:0000256" key="3">
    <source>
        <dbReference type="ARBA" id="ARBA00022617"/>
    </source>
</evidence>
<dbReference type="PANTHER" id="PTHR46696:SF1">
    <property type="entry name" value="CYTOCHROME P450 YJIB-RELATED"/>
    <property type="match status" value="1"/>
</dbReference>
<accession>A0A849C138</accession>
<dbReference type="InterPro" id="IPR002397">
    <property type="entry name" value="Cyt_P450_B"/>
</dbReference>
<gene>
    <name evidence="9" type="ORF">HLB23_21705</name>
</gene>
<protein>
    <submittedName>
        <fullName evidence="9">Cytochrome P450</fullName>
    </submittedName>
</protein>
<evidence type="ECO:0000256" key="8">
    <source>
        <dbReference type="RuleBase" id="RU000461"/>
    </source>
</evidence>
<keyword evidence="5 8" id="KW-0560">Oxidoreductase</keyword>
<dbReference type="PANTHER" id="PTHR46696">
    <property type="entry name" value="P450, PUTATIVE (EUROFUNG)-RELATED"/>
    <property type="match status" value="1"/>
</dbReference>
<keyword evidence="10" id="KW-1185">Reference proteome</keyword>
<dbReference type="GO" id="GO:0005506">
    <property type="term" value="F:iron ion binding"/>
    <property type="evidence" value="ECO:0007669"/>
    <property type="project" value="InterPro"/>
</dbReference>
<dbReference type="GO" id="GO:0020037">
    <property type="term" value="F:heme binding"/>
    <property type="evidence" value="ECO:0007669"/>
    <property type="project" value="InterPro"/>
</dbReference>
<keyword evidence="6 8" id="KW-0408">Iron</keyword>
<comment type="similarity">
    <text evidence="2 8">Belongs to the cytochrome P450 family.</text>
</comment>
<dbReference type="PRINTS" id="PR00359">
    <property type="entry name" value="BP450"/>
</dbReference>
<evidence type="ECO:0000256" key="1">
    <source>
        <dbReference type="ARBA" id="ARBA00001971"/>
    </source>
</evidence>
<proteinExistence type="inferred from homology"/>
<dbReference type="GO" id="GO:0016705">
    <property type="term" value="F:oxidoreductase activity, acting on paired donors, with incorporation or reduction of molecular oxygen"/>
    <property type="evidence" value="ECO:0007669"/>
    <property type="project" value="InterPro"/>
</dbReference>
<dbReference type="EMBL" id="JABELX010000007">
    <property type="protein sequence ID" value="NNH72442.1"/>
    <property type="molecule type" value="Genomic_DNA"/>
</dbReference>
<evidence type="ECO:0000256" key="5">
    <source>
        <dbReference type="ARBA" id="ARBA00023002"/>
    </source>
</evidence>
<organism evidence="9 10">
    <name type="scientific">Nocardia uniformis</name>
    <dbReference type="NCBI Taxonomy" id="53432"/>
    <lineage>
        <taxon>Bacteria</taxon>
        <taxon>Bacillati</taxon>
        <taxon>Actinomycetota</taxon>
        <taxon>Actinomycetes</taxon>
        <taxon>Mycobacteriales</taxon>
        <taxon>Nocardiaceae</taxon>
        <taxon>Nocardia</taxon>
    </lineage>
</organism>
<name>A0A849C138_9NOCA</name>
<dbReference type="InterPro" id="IPR017972">
    <property type="entry name" value="Cyt_P450_CS"/>
</dbReference>
<dbReference type="CDD" id="cd11029">
    <property type="entry name" value="CYP107-like"/>
    <property type="match status" value="1"/>
</dbReference>
<keyword evidence="3 8" id="KW-0349">Heme</keyword>
<dbReference type="GO" id="GO:0004497">
    <property type="term" value="F:monooxygenase activity"/>
    <property type="evidence" value="ECO:0007669"/>
    <property type="project" value="UniProtKB-KW"/>
</dbReference>
<evidence type="ECO:0000256" key="7">
    <source>
        <dbReference type="ARBA" id="ARBA00023033"/>
    </source>
</evidence>
<dbReference type="PROSITE" id="PS00086">
    <property type="entry name" value="CYTOCHROME_P450"/>
    <property type="match status" value="1"/>
</dbReference>
<evidence type="ECO:0000256" key="4">
    <source>
        <dbReference type="ARBA" id="ARBA00022723"/>
    </source>
</evidence>
<dbReference type="InterPro" id="IPR001128">
    <property type="entry name" value="Cyt_P450"/>
</dbReference>
<keyword evidence="4 8" id="KW-0479">Metal-binding</keyword>
<evidence type="ECO:0000256" key="2">
    <source>
        <dbReference type="ARBA" id="ARBA00010617"/>
    </source>
</evidence>
<comment type="caution">
    <text evidence="9">The sequence shown here is derived from an EMBL/GenBank/DDBJ whole genome shotgun (WGS) entry which is preliminary data.</text>
</comment>
<dbReference type="Proteomes" id="UP000586827">
    <property type="component" value="Unassembled WGS sequence"/>
</dbReference>
<dbReference type="PRINTS" id="PR00385">
    <property type="entry name" value="P450"/>
</dbReference>
<evidence type="ECO:0000313" key="9">
    <source>
        <dbReference type="EMBL" id="NNH72442.1"/>
    </source>
</evidence>
<evidence type="ECO:0000313" key="10">
    <source>
        <dbReference type="Proteomes" id="UP000586827"/>
    </source>
</evidence>
<evidence type="ECO:0000256" key="6">
    <source>
        <dbReference type="ARBA" id="ARBA00023004"/>
    </source>
</evidence>
<keyword evidence="7 8" id="KW-0503">Monooxygenase</keyword>
<dbReference type="RefSeq" id="WP_067519242.1">
    <property type="nucleotide sequence ID" value="NZ_JABELX010000007.1"/>
</dbReference>
<reference evidence="9 10" key="1">
    <citation type="submission" date="2020-05" db="EMBL/GenBank/DDBJ databases">
        <title>MicrobeNet Type strains.</title>
        <authorList>
            <person name="Nicholson A.C."/>
        </authorList>
    </citation>
    <scope>NUCLEOTIDE SEQUENCE [LARGE SCALE GENOMIC DNA]</scope>
    <source>
        <strain evidence="9 10">JCM 3224</strain>
    </source>
</reference>